<comment type="caution">
    <text evidence="2">The sequence shown here is derived from an EMBL/GenBank/DDBJ whole genome shotgun (WGS) entry which is preliminary data.</text>
</comment>
<dbReference type="EMBL" id="QPFP01000020">
    <property type="protein sequence ID" value="TEB31172.1"/>
    <property type="molecule type" value="Genomic_DNA"/>
</dbReference>
<accession>A0A4Y7TC81</accession>
<reference evidence="2 3" key="1">
    <citation type="journal article" date="2019" name="Nat. Ecol. Evol.">
        <title>Megaphylogeny resolves global patterns of mushroom evolution.</title>
        <authorList>
            <person name="Varga T."/>
            <person name="Krizsan K."/>
            <person name="Foldi C."/>
            <person name="Dima B."/>
            <person name="Sanchez-Garcia M."/>
            <person name="Sanchez-Ramirez S."/>
            <person name="Szollosi G.J."/>
            <person name="Szarkandi J.G."/>
            <person name="Papp V."/>
            <person name="Albert L."/>
            <person name="Andreopoulos W."/>
            <person name="Angelini C."/>
            <person name="Antonin V."/>
            <person name="Barry K.W."/>
            <person name="Bougher N.L."/>
            <person name="Buchanan P."/>
            <person name="Buyck B."/>
            <person name="Bense V."/>
            <person name="Catcheside P."/>
            <person name="Chovatia M."/>
            <person name="Cooper J."/>
            <person name="Damon W."/>
            <person name="Desjardin D."/>
            <person name="Finy P."/>
            <person name="Geml J."/>
            <person name="Haridas S."/>
            <person name="Hughes K."/>
            <person name="Justo A."/>
            <person name="Karasinski D."/>
            <person name="Kautmanova I."/>
            <person name="Kiss B."/>
            <person name="Kocsube S."/>
            <person name="Kotiranta H."/>
            <person name="LaButti K.M."/>
            <person name="Lechner B.E."/>
            <person name="Liimatainen K."/>
            <person name="Lipzen A."/>
            <person name="Lukacs Z."/>
            <person name="Mihaltcheva S."/>
            <person name="Morgado L.N."/>
            <person name="Niskanen T."/>
            <person name="Noordeloos M.E."/>
            <person name="Ohm R.A."/>
            <person name="Ortiz-Santana B."/>
            <person name="Ovrebo C."/>
            <person name="Racz N."/>
            <person name="Riley R."/>
            <person name="Savchenko A."/>
            <person name="Shiryaev A."/>
            <person name="Soop K."/>
            <person name="Spirin V."/>
            <person name="Szebenyi C."/>
            <person name="Tomsovsky M."/>
            <person name="Tulloss R.E."/>
            <person name="Uehling J."/>
            <person name="Grigoriev I.V."/>
            <person name="Vagvolgyi C."/>
            <person name="Papp T."/>
            <person name="Martin F.M."/>
            <person name="Miettinen O."/>
            <person name="Hibbett D.S."/>
            <person name="Nagy L.G."/>
        </authorList>
    </citation>
    <scope>NUCLEOTIDE SEQUENCE [LARGE SCALE GENOMIC DNA]</scope>
    <source>
        <strain evidence="2 3">FP101781</strain>
    </source>
</reference>
<evidence type="ECO:0000256" key="1">
    <source>
        <dbReference type="SAM" id="MobiDB-lite"/>
    </source>
</evidence>
<protein>
    <submittedName>
        <fullName evidence="2">Uncharacterized protein</fullName>
    </submittedName>
</protein>
<dbReference type="Proteomes" id="UP000298030">
    <property type="component" value="Unassembled WGS sequence"/>
</dbReference>
<feature type="region of interest" description="Disordered" evidence="1">
    <location>
        <begin position="1"/>
        <end position="24"/>
    </location>
</feature>
<keyword evidence="3" id="KW-1185">Reference proteome</keyword>
<evidence type="ECO:0000313" key="3">
    <source>
        <dbReference type="Proteomes" id="UP000298030"/>
    </source>
</evidence>
<organism evidence="2 3">
    <name type="scientific">Coprinellus micaceus</name>
    <name type="common">Glistening ink-cap mushroom</name>
    <name type="synonym">Coprinus micaceus</name>
    <dbReference type="NCBI Taxonomy" id="71717"/>
    <lineage>
        <taxon>Eukaryota</taxon>
        <taxon>Fungi</taxon>
        <taxon>Dikarya</taxon>
        <taxon>Basidiomycota</taxon>
        <taxon>Agaricomycotina</taxon>
        <taxon>Agaricomycetes</taxon>
        <taxon>Agaricomycetidae</taxon>
        <taxon>Agaricales</taxon>
        <taxon>Agaricineae</taxon>
        <taxon>Psathyrellaceae</taxon>
        <taxon>Coprinellus</taxon>
    </lineage>
</organism>
<name>A0A4Y7TC81_COPMI</name>
<dbReference type="AlphaFoldDB" id="A0A4Y7TC81"/>
<sequence>MADAIDHGPSAQREPDPSSLSPDPSFRRRLTALLSISTLLSISSLCASLPFLGATSLFQTPFLCLSTGVYSRGLWQKRRSTPRDDESVMPGHDQPIGGTGEANEATALLPQPAATPSPIVWPVDWKDVERGQSLTGRWTLTSMLVIALCSILTYASNVPGADGSGGEGVSVWLYVAWVEAICDSLQACTMALVTISCSREVGRTSHEYDRIHPEVPCTLGQEPTPELLT</sequence>
<proteinExistence type="predicted"/>
<evidence type="ECO:0000313" key="2">
    <source>
        <dbReference type="EMBL" id="TEB31172.1"/>
    </source>
</evidence>
<gene>
    <name evidence="2" type="ORF">FA13DRAFT_481274</name>
</gene>